<keyword evidence="12" id="KW-0460">Magnesium</keyword>
<evidence type="ECO:0000313" key="14">
    <source>
        <dbReference type="EMBL" id="SVA54471.1"/>
    </source>
</evidence>
<evidence type="ECO:0000256" key="2">
    <source>
        <dbReference type="ARBA" id="ARBA00004496"/>
    </source>
</evidence>
<accession>A0A381WQB7</accession>
<protein>
    <recommendedName>
        <fullName evidence="5">hypoxanthine phosphoribosyltransferase</fullName>
        <ecNumber evidence="5">2.4.2.8</ecNumber>
    </recommendedName>
</protein>
<evidence type="ECO:0000259" key="13">
    <source>
        <dbReference type="Pfam" id="PF00156"/>
    </source>
</evidence>
<evidence type="ECO:0000256" key="12">
    <source>
        <dbReference type="ARBA" id="ARBA00022842"/>
    </source>
</evidence>
<dbReference type="FunFam" id="3.40.50.2020:FF:000006">
    <property type="entry name" value="Hypoxanthine phosphoribosyltransferase"/>
    <property type="match status" value="1"/>
</dbReference>
<dbReference type="EMBL" id="UINC01012477">
    <property type="protein sequence ID" value="SVA54471.1"/>
    <property type="molecule type" value="Genomic_DNA"/>
</dbReference>
<dbReference type="InterPro" id="IPR005904">
    <property type="entry name" value="Hxn_phspho_trans"/>
</dbReference>
<dbReference type="GO" id="GO:0005829">
    <property type="term" value="C:cytosol"/>
    <property type="evidence" value="ECO:0007669"/>
    <property type="project" value="TreeGrafter"/>
</dbReference>
<name>A0A381WQB7_9ZZZZ</name>
<dbReference type="NCBIfam" id="TIGR01203">
    <property type="entry name" value="HGPRTase"/>
    <property type="match status" value="1"/>
</dbReference>
<dbReference type="InterPro" id="IPR050408">
    <property type="entry name" value="HGPRT"/>
</dbReference>
<dbReference type="Gene3D" id="3.40.50.2020">
    <property type="match status" value="1"/>
</dbReference>
<dbReference type="GO" id="GO:0046100">
    <property type="term" value="P:hypoxanthine metabolic process"/>
    <property type="evidence" value="ECO:0007669"/>
    <property type="project" value="TreeGrafter"/>
</dbReference>
<comment type="subcellular location">
    <subcellularLocation>
        <location evidence="2">Cytoplasm</location>
    </subcellularLocation>
</comment>
<dbReference type="PANTHER" id="PTHR43340">
    <property type="entry name" value="HYPOXANTHINE-GUANINE PHOSPHORIBOSYLTRANSFERASE"/>
    <property type="match status" value="1"/>
</dbReference>
<proteinExistence type="inferred from homology"/>
<keyword evidence="7" id="KW-0328">Glycosyltransferase</keyword>
<keyword evidence="11" id="KW-0547">Nucleotide-binding</keyword>
<comment type="pathway">
    <text evidence="3">Purine metabolism; IMP biosynthesis via salvage pathway; IMP from hypoxanthine: step 1/1.</text>
</comment>
<dbReference type="GO" id="GO:0006178">
    <property type="term" value="P:guanine salvage"/>
    <property type="evidence" value="ECO:0007669"/>
    <property type="project" value="TreeGrafter"/>
</dbReference>
<dbReference type="SUPFAM" id="SSF53271">
    <property type="entry name" value="PRTase-like"/>
    <property type="match status" value="1"/>
</dbReference>
<dbReference type="AlphaFoldDB" id="A0A381WQB7"/>
<comment type="cofactor">
    <cofactor evidence="1">
        <name>Mg(2+)</name>
        <dbReference type="ChEBI" id="CHEBI:18420"/>
    </cofactor>
</comment>
<keyword evidence="10" id="KW-0660">Purine salvage</keyword>
<keyword evidence="9" id="KW-0479">Metal-binding</keyword>
<organism evidence="14">
    <name type="scientific">marine metagenome</name>
    <dbReference type="NCBI Taxonomy" id="408172"/>
    <lineage>
        <taxon>unclassified sequences</taxon>
        <taxon>metagenomes</taxon>
        <taxon>ecological metagenomes</taxon>
    </lineage>
</organism>
<evidence type="ECO:0000256" key="5">
    <source>
        <dbReference type="ARBA" id="ARBA00011895"/>
    </source>
</evidence>
<dbReference type="InterPro" id="IPR029057">
    <property type="entry name" value="PRTase-like"/>
</dbReference>
<dbReference type="GO" id="GO:0000166">
    <property type="term" value="F:nucleotide binding"/>
    <property type="evidence" value="ECO:0007669"/>
    <property type="project" value="UniProtKB-KW"/>
</dbReference>
<evidence type="ECO:0000256" key="3">
    <source>
        <dbReference type="ARBA" id="ARBA00004669"/>
    </source>
</evidence>
<reference evidence="14" key="1">
    <citation type="submission" date="2018-05" db="EMBL/GenBank/DDBJ databases">
        <authorList>
            <person name="Lanie J.A."/>
            <person name="Ng W.-L."/>
            <person name="Kazmierczak K.M."/>
            <person name="Andrzejewski T.M."/>
            <person name="Davidsen T.M."/>
            <person name="Wayne K.J."/>
            <person name="Tettelin H."/>
            <person name="Glass J.I."/>
            <person name="Rusch D."/>
            <person name="Podicherti R."/>
            <person name="Tsui H.-C.T."/>
            <person name="Winkler M.E."/>
        </authorList>
    </citation>
    <scope>NUCLEOTIDE SEQUENCE</scope>
</reference>
<dbReference type="GO" id="GO:0004422">
    <property type="term" value="F:hypoxanthine phosphoribosyltransferase activity"/>
    <property type="evidence" value="ECO:0007669"/>
    <property type="project" value="InterPro"/>
</dbReference>
<evidence type="ECO:0000256" key="7">
    <source>
        <dbReference type="ARBA" id="ARBA00022676"/>
    </source>
</evidence>
<dbReference type="GO" id="GO:0032264">
    <property type="term" value="P:IMP salvage"/>
    <property type="evidence" value="ECO:0007669"/>
    <property type="project" value="TreeGrafter"/>
</dbReference>
<evidence type="ECO:0000256" key="1">
    <source>
        <dbReference type="ARBA" id="ARBA00001946"/>
    </source>
</evidence>
<keyword evidence="6" id="KW-0963">Cytoplasm</keyword>
<gene>
    <name evidence="14" type="ORF">METZ01_LOCUS107325</name>
</gene>
<dbReference type="GO" id="GO:0000287">
    <property type="term" value="F:magnesium ion binding"/>
    <property type="evidence" value="ECO:0007669"/>
    <property type="project" value="TreeGrafter"/>
</dbReference>
<dbReference type="PANTHER" id="PTHR43340:SF1">
    <property type="entry name" value="HYPOXANTHINE PHOSPHORIBOSYLTRANSFERASE"/>
    <property type="match status" value="1"/>
</dbReference>
<evidence type="ECO:0000256" key="6">
    <source>
        <dbReference type="ARBA" id="ARBA00022490"/>
    </source>
</evidence>
<evidence type="ECO:0000256" key="10">
    <source>
        <dbReference type="ARBA" id="ARBA00022726"/>
    </source>
</evidence>
<feature type="domain" description="Phosphoribosyltransferase" evidence="13">
    <location>
        <begin position="12"/>
        <end position="157"/>
    </location>
</feature>
<evidence type="ECO:0000256" key="11">
    <source>
        <dbReference type="ARBA" id="ARBA00022741"/>
    </source>
</evidence>
<evidence type="ECO:0000256" key="4">
    <source>
        <dbReference type="ARBA" id="ARBA00008391"/>
    </source>
</evidence>
<evidence type="ECO:0000256" key="9">
    <source>
        <dbReference type="ARBA" id="ARBA00022723"/>
    </source>
</evidence>
<dbReference type="GO" id="GO:0032263">
    <property type="term" value="P:GMP salvage"/>
    <property type="evidence" value="ECO:0007669"/>
    <property type="project" value="TreeGrafter"/>
</dbReference>
<evidence type="ECO:0000256" key="8">
    <source>
        <dbReference type="ARBA" id="ARBA00022679"/>
    </source>
</evidence>
<comment type="similarity">
    <text evidence="4">Belongs to the purine/pyrimidine phosphoribosyltransferase family.</text>
</comment>
<dbReference type="InterPro" id="IPR000836">
    <property type="entry name" value="PRTase_dom"/>
</dbReference>
<keyword evidence="8" id="KW-0808">Transferase</keyword>
<dbReference type="GO" id="GO:0006166">
    <property type="term" value="P:purine ribonucleoside salvage"/>
    <property type="evidence" value="ECO:0007669"/>
    <property type="project" value="UniProtKB-KW"/>
</dbReference>
<sequence length="184" mass="20317">MTNLKLAISESQIQECVGRLAKRIEADYLDQPLLVVGALNGSFVFLSDLIRHMHLSIQVDFIRLSSYDSALKSSGDVRLHQGVRTPVVGKNVLVVEDIVDTGLTVQFIRSYFEAAGAATLSICSLLDKPARRLTSVTVEYVGFEVPDQFLVGYGLDYNQQYRELRAIYSLDGVVDSGGRATEEI</sequence>
<dbReference type="EC" id="2.4.2.8" evidence="5"/>
<dbReference type="Pfam" id="PF00156">
    <property type="entry name" value="Pribosyltran"/>
    <property type="match status" value="1"/>
</dbReference>
<dbReference type="CDD" id="cd06223">
    <property type="entry name" value="PRTases_typeI"/>
    <property type="match status" value="1"/>
</dbReference>